<feature type="region of interest" description="Disordered" evidence="8">
    <location>
        <begin position="1877"/>
        <end position="1898"/>
    </location>
</feature>
<feature type="transmembrane region" description="Helical" evidence="9">
    <location>
        <begin position="1530"/>
        <end position="1549"/>
    </location>
</feature>
<dbReference type="GO" id="GO:0005216">
    <property type="term" value="F:monoatomic ion channel activity"/>
    <property type="evidence" value="ECO:0007669"/>
    <property type="project" value="InterPro"/>
</dbReference>
<dbReference type="OrthoDB" id="530823at2759"/>
<dbReference type="InterPro" id="IPR050505">
    <property type="entry name" value="WDR55/POC1"/>
</dbReference>
<evidence type="ECO:0000313" key="13">
    <source>
        <dbReference type="Proteomes" id="UP000232323"/>
    </source>
</evidence>
<dbReference type="Pfam" id="PF12894">
    <property type="entry name" value="ANAPC4_WD40"/>
    <property type="match status" value="1"/>
</dbReference>
<dbReference type="PROSITE" id="PS50294">
    <property type="entry name" value="WD_REPEATS_REGION"/>
    <property type="match status" value="5"/>
</dbReference>
<feature type="repeat" description="WD" evidence="7">
    <location>
        <begin position="1040"/>
        <end position="1081"/>
    </location>
</feature>
<dbReference type="EMBL" id="BEGY01000010">
    <property type="protein sequence ID" value="GAX75027.1"/>
    <property type="molecule type" value="Genomic_DNA"/>
</dbReference>
<dbReference type="PANTHER" id="PTHR44019">
    <property type="entry name" value="WD REPEAT-CONTAINING PROTEIN 55"/>
    <property type="match status" value="1"/>
</dbReference>
<sequence>MDFCVRGGNQVSPVIEDIGSRDLARSFSRTRQSSSTRVTSEPPYASSVDKRDTKGYSPGLSQDMMPRSRSLLFARKTSTFSLHGQSARGSIAPNLAMRHGSLASYFSAPHPIPGKGVCFSPSGEVFIRYGFSPELKLLKSHNGSVINTLKGSHGNIRYASFSTDGKFIIAASDDCRVILFNVEDAITGIICEAANIDVGAEPVSYCLLSPDSSVLLSCDDEGQLETWNTGTGEMIMRYDIGHASVLASFAMDGKYIVSCADFECELVLVDVITAEIIDTDVFRSLEEGRNKAGYAISPDGSLIVTFIKEQTWGNNLALYNVETRTSKGIRVCEGSATHVELSTDGFEFFAAGRDNNIYVYDASSLILVCQLQGHNADVMYCKASGDRHMAISGDTDGCVIIWDVDRGQGVLRLQAHNQPLMACDMSSDCSRAYTLDAAGHAYLWYIDMQSVFDAMQQETEELTCCCLLADGSSMLIGYTDGSLKMWKLGSYISKDWEHSQHSSPIQCIAVDEINGIVASGCRDGEVVLTALSNGQILNTVKGHDDVITCIAFSANGGRLLTSSWDNRMGVWEVQEAWRVPKSSSSSGADTSTGSSSDSMPVVCRSLQMLRLQEDSVSCISRCAIDPLGNLAVAATMSGKVCIWDIITGLCLSTVKVSSRQASTLAFTTDGRFLIVGSSDGYVTILDASKGLVLRRVHGNSAGITSAYFEDYVDGCDLSDCRLVTVCGRQAMMWDLNKTGATIVRSADFIPDKNAIFRNQVMEGRVFVAHEGLSFFDPYMSAVMYDLRNYDMQTGNSSLFREGTLVVSGGVHHCPMIMYTPPDKTICMLSNETGSIKTIDFSSNGKLLVAGNLRGELSIWDIVHHQNINSWMAHKRSAITTVKFSNDTTNVYSSGEDCKVIVWDWKECTQLSVMVGHQAPVTSVEMSMDGSILVSGDREGTIIIWDAITQQQMQVLQIHDGPVLSCSISPSGKQFISSGQDEQICIIDCATGERISSLDEALDGKGLTVKYSFDGTRVQIGGEKGNILIWSIERNCLLFDIQAHTGKVYDCSWSGDSRLLLSVGTDGRARLWDAAAGSELCEANFENGFGAIESGGFIKCDLSADGSTMAGCTSKGHLLQWDLNLELRKAPNGQMLYQWLASMPNANARAVYASLSKHFPLIHNLQDSRGWTVLMHAAEDSNSEVIKLILDNISVGKGSIGLMVSPMRKVAQIASKPLRSTNRLLSGVMSFTSNTFKDVKIMPSSDNPDADARGVDQDAEVETEEPNTIKIAIAAASAECVHHILTAVLDEKVNRGSYSAVTLALPEVAQLYPSMCEAFLCRLPVRILGEIEIPSLIAKQGVTVKAATSYTSYKELWNEALKLAQVDPGPMVVMQAAMVQLPFAGSLGNESLLLQLVESDVGVGTYGCETVKAVIDFKWQKFARNEIYTKAIVYASFLAVYTAFAITYADDPGSPRLYFFPTGNVTIEGESVSYYSATIGVDLKGLATTQEGQAEVAFCFIVFFYGVYYMVQEAEQLYKLGPMAYFTNFWNFLDIAGYAMAIGIPPFVLFRVGLNEDGYIPALVAVEAILLWTKGLFFGLAIDGLGTFVYMTVEIVKGLKYFYIMLLVLYISFAIAFENLFRIPGGRSNLEAQPFKLRKLFDEYGTFPDALLSAYASTYGGEDPRLALHTIWPSVSIVLICMYNFLIIVILLNMIITLMGDLYKKIKDKQEVVFLKNRADLILEVETTMNAQEMKKHESVPPFLHLLRPIQLDGPSAEDGDGEGGGFSGVMAALTKLLATNKQEPSKSNLAGDEVSVSPIGDAEGLESDNPQKMLPSLTKQRTLGRNVSLASHGKVSTSGAAPSMGLERLVLDLSKEVAKLKTSLDAITKHHDIQVEVPAEEEPPSRPSFTGAKERRKSRVSMAVFNSADDEDSSNVTSFASRTSIRSIPSRKFGSMKQRAPRPSDGFPGRGPARLEGGIEGLETIVSRRPSMRPHEQNRESYDDEDLDFIRQPSMSKSFSGMSRPSYAVARPALSKAQGLAAGSRSRPVSAKVRMTATRLPSLPVLQHAATGSPVGRLKHNEFSSTAQDVASEHLDARLAGATLSDALHELSRVEATKEGSMQPSPFGQQQQQQQQHGHHVVHFPDLQTNEEKQQQQHLPVQQD</sequence>
<dbReference type="InterPro" id="IPR019775">
    <property type="entry name" value="WD40_repeat_CS"/>
</dbReference>
<feature type="repeat" description="WD" evidence="7">
    <location>
        <begin position="371"/>
        <end position="412"/>
    </location>
</feature>
<evidence type="ECO:0000256" key="7">
    <source>
        <dbReference type="PROSITE-ProRule" id="PRU00221"/>
    </source>
</evidence>
<feature type="repeat" description="WD" evidence="7">
    <location>
        <begin position="828"/>
        <end position="869"/>
    </location>
</feature>
<feature type="repeat" description="WD" evidence="7">
    <location>
        <begin position="955"/>
        <end position="996"/>
    </location>
</feature>
<gene>
    <name evidence="12" type="ORF">CEUSTIGMA_g2473.t1</name>
</gene>
<keyword evidence="6 9" id="KW-0472">Membrane</keyword>
<comment type="subcellular location">
    <subcellularLocation>
        <location evidence="1">Membrane</location>
        <topology evidence="1">Multi-pass membrane protein</topology>
    </subcellularLocation>
</comment>
<dbReference type="InterPro" id="IPR015943">
    <property type="entry name" value="WD40/YVTN_repeat-like_dom_sf"/>
</dbReference>
<keyword evidence="4" id="KW-0677">Repeat</keyword>
<protein>
    <recommendedName>
        <fullName evidence="14">Ion transport domain-containing protein</fullName>
    </recommendedName>
</protein>
<evidence type="ECO:0008006" key="14">
    <source>
        <dbReference type="Google" id="ProtNLM"/>
    </source>
</evidence>
<evidence type="ECO:0000256" key="5">
    <source>
        <dbReference type="ARBA" id="ARBA00022989"/>
    </source>
</evidence>
<feature type="region of interest" description="Disordered" evidence="8">
    <location>
        <begin position="26"/>
        <end position="64"/>
    </location>
</feature>
<evidence type="ECO:0000259" key="11">
    <source>
        <dbReference type="Pfam" id="PF12894"/>
    </source>
</evidence>
<keyword evidence="5 9" id="KW-1133">Transmembrane helix</keyword>
<evidence type="ECO:0000256" key="2">
    <source>
        <dbReference type="ARBA" id="ARBA00022574"/>
    </source>
</evidence>
<dbReference type="InterPro" id="IPR011044">
    <property type="entry name" value="Quino_amine_DH_bsu"/>
</dbReference>
<feature type="transmembrane region" description="Helical" evidence="9">
    <location>
        <begin position="1430"/>
        <end position="1448"/>
    </location>
</feature>
<accession>A0A250WW18</accession>
<evidence type="ECO:0000256" key="9">
    <source>
        <dbReference type="SAM" id="Phobius"/>
    </source>
</evidence>
<feature type="region of interest" description="Disordered" evidence="8">
    <location>
        <begin position="2090"/>
        <end position="2144"/>
    </location>
</feature>
<feature type="repeat" description="WD" evidence="7">
    <location>
        <begin position="540"/>
        <end position="574"/>
    </location>
</feature>
<name>A0A250WW18_9CHLO</name>
<feature type="transmembrane region" description="Helical" evidence="9">
    <location>
        <begin position="1601"/>
        <end position="1620"/>
    </location>
</feature>
<dbReference type="Proteomes" id="UP000232323">
    <property type="component" value="Unassembled WGS sequence"/>
</dbReference>
<evidence type="ECO:0000256" key="4">
    <source>
        <dbReference type="ARBA" id="ARBA00022737"/>
    </source>
</evidence>
<dbReference type="Pfam" id="PF00400">
    <property type="entry name" value="WD40"/>
    <property type="match status" value="8"/>
</dbReference>
<dbReference type="InterPro" id="IPR036322">
    <property type="entry name" value="WD40_repeat_dom_sf"/>
</dbReference>
<proteinExistence type="predicted"/>
<evidence type="ECO:0000313" key="12">
    <source>
        <dbReference type="EMBL" id="GAX75027.1"/>
    </source>
</evidence>
<feature type="domain" description="Anaphase-promoting complex subunit 4-like WD40" evidence="11">
    <location>
        <begin position="656"/>
        <end position="705"/>
    </location>
</feature>
<dbReference type="PROSITE" id="PS00678">
    <property type="entry name" value="WD_REPEATS_1"/>
    <property type="match status" value="2"/>
</dbReference>
<dbReference type="CDD" id="cd00200">
    <property type="entry name" value="WD40"/>
    <property type="match status" value="2"/>
</dbReference>
<keyword evidence="13" id="KW-1185">Reference proteome</keyword>
<organism evidence="12 13">
    <name type="scientific">Chlamydomonas eustigma</name>
    <dbReference type="NCBI Taxonomy" id="1157962"/>
    <lineage>
        <taxon>Eukaryota</taxon>
        <taxon>Viridiplantae</taxon>
        <taxon>Chlorophyta</taxon>
        <taxon>core chlorophytes</taxon>
        <taxon>Chlorophyceae</taxon>
        <taxon>CS clade</taxon>
        <taxon>Chlamydomonadales</taxon>
        <taxon>Chlamydomonadaceae</taxon>
        <taxon>Chlamydomonas</taxon>
    </lineage>
</organism>
<feature type="domain" description="Ion transport" evidence="10">
    <location>
        <begin position="1497"/>
        <end position="1709"/>
    </location>
</feature>
<evidence type="ECO:0000256" key="6">
    <source>
        <dbReference type="ARBA" id="ARBA00023136"/>
    </source>
</evidence>
<evidence type="ECO:0000256" key="1">
    <source>
        <dbReference type="ARBA" id="ARBA00004141"/>
    </source>
</evidence>
<keyword evidence="3 9" id="KW-0812">Transmembrane</keyword>
<dbReference type="PANTHER" id="PTHR44019:SF8">
    <property type="entry name" value="POC1 CENTRIOLAR PROTEIN HOMOLOG"/>
    <property type="match status" value="1"/>
</dbReference>
<feature type="repeat" description="WD" evidence="7">
    <location>
        <begin position="913"/>
        <end position="954"/>
    </location>
</feature>
<evidence type="ECO:0000256" key="8">
    <source>
        <dbReference type="SAM" id="MobiDB-lite"/>
    </source>
</evidence>
<feature type="region of interest" description="Disordered" evidence="8">
    <location>
        <begin position="1782"/>
        <end position="1820"/>
    </location>
</feature>
<dbReference type="Pfam" id="PF00520">
    <property type="entry name" value="Ion_trans"/>
    <property type="match status" value="1"/>
</dbReference>
<keyword evidence="2 7" id="KW-0853">WD repeat</keyword>
<feature type="transmembrane region" description="Helical" evidence="9">
    <location>
        <begin position="1670"/>
        <end position="1698"/>
    </location>
</feature>
<dbReference type="InterPro" id="IPR024977">
    <property type="entry name" value="Apc4-like_WD40_dom"/>
</dbReference>
<dbReference type="SMART" id="SM00320">
    <property type="entry name" value="WD40"/>
    <property type="match status" value="18"/>
</dbReference>
<reference evidence="12 13" key="1">
    <citation type="submission" date="2017-08" db="EMBL/GenBank/DDBJ databases">
        <title>Acidophilic green algal genome provides insights into adaptation to an acidic environment.</title>
        <authorList>
            <person name="Hirooka S."/>
            <person name="Hirose Y."/>
            <person name="Kanesaki Y."/>
            <person name="Higuchi S."/>
            <person name="Fujiwara T."/>
            <person name="Onuma R."/>
            <person name="Era A."/>
            <person name="Ohbayashi R."/>
            <person name="Uzuka A."/>
            <person name="Nozaki H."/>
            <person name="Yoshikawa H."/>
            <person name="Miyagishima S.Y."/>
        </authorList>
    </citation>
    <scope>NUCLEOTIDE SEQUENCE [LARGE SCALE GENOMIC DNA]</scope>
    <source>
        <strain evidence="12 13">NIES-2499</strain>
    </source>
</reference>
<dbReference type="GO" id="GO:0016020">
    <property type="term" value="C:membrane"/>
    <property type="evidence" value="ECO:0007669"/>
    <property type="project" value="UniProtKB-SubCell"/>
</dbReference>
<evidence type="ECO:0000259" key="10">
    <source>
        <dbReference type="Pfam" id="PF00520"/>
    </source>
</evidence>
<dbReference type="SUPFAM" id="SSF50978">
    <property type="entry name" value="WD40 repeat-like"/>
    <property type="match status" value="3"/>
</dbReference>
<evidence type="ECO:0000256" key="3">
    <source>
        <dbReference type="ARBA" id="ARBA00022692"/>
    </source>
</evidence>
<dbReference type="STRING" id="1157962.A0A250WW18"/>
<feature type="region of interest" description="Disordered" evidence="8">
    <location>
        <begin position="1933"/>
        <end position="1956"/>
    </location>
</feature>
<feature type="transmembrane region" description="Helical" evidence="9">
    <location>
        <begin position="1561"/>
        <end position="1581"/>
    </location>
</feature>
<comment type="caution">
    <text evidence="12">The sequence shown here is derived from an EMBL/GenBank/DDBJ whole genome shotgun (WGS) entry which is preliminary data.</text>
</comment>
<feature type="repeat" description="WD" evidence="7">
    <location>
        <begin position="871"/>
        <end position="903"/>
    </location>
</feature>
<feature type="transmembrane region" description="Helical" evidence="9">
    <location>
        <begin position="1493"/>
        <end position="1510"/>
    </location>
</feature>
<dbReference type="Gene3D" id="2.130.10.10">
    <property type="entry name" value="YVTN repeat-like/Quinoprotein amine dehydrogenase"/>
    <property type="match status" value="6"/>
</dbReference>
<dbReference type="SUPFAM" id="SSF50969">
    <property type="entry name" value="YVTN repeat-like/Quinoprotein amine dehydrogenase"/>
    <property type="match status" value="1"/>
</dbReference>
<feature type="compositionally biased region" description="Low complexity" evidence="8">
    <location>
        <begin position="26"/>
        <end position="40"/>
    </location>
</feature>
<dbReference type="InterPro" id="IPR001680">
    <property type="entry name" value="WD40_rpt"/>
</dbReference>
<dbReference type="InterPro" id="IPR005821">
    <property type="entry name" value="Ion_trans_dom"/>
</dbReference>
<dbReference type="PROSITE" id="PS50082">
    <property type="entry name" value="WD_REPEATS_2"/>
    <property type="match status" value="7"/>
</dbReference>